<proteinExistence type="predicted"/>
<dbReference type="Proteomes" id="UP000030351">
    <property type="component" value="Unassembled WGS sequence"/>
</dbReference>
<dbReference type="InterPro" id="IPR023847">
    <property type="entry name" value="MSMEG0572"/>
</dbReference>
<name>A0A0A3ZCN7_9GAMM</name>
<evidence type="ECO:0000313" key="1">
    <source>
        <dbReference type="EMBL" id="KGT95411.1"/>
    </source>
</evidence>
<dbReference type="SUPFAM" id="SSF75169">
    <property type="entry name" value="DsrEFH-like"/>
    <property type="match status" value="1"/>
</dbReference>
<sequence>MPKVTLPAHKTGDFFVDYEEKVFEDVKAEPGQKALVTFHTVAFEGSIGFVNMLQATRLQRKGFETSMLLYGPGVLLGVQRGFPTIGAEAFPGHQNYANQLTKFMSEGGKVYACRFALQALYGHGEPSLLEGVRPISPLDVLDLKLLHVRDNAVIIDTWTM</sequence>
<keyword evidence="2" id="KW-1185">Reference proteome</keyword>
<dbReference type="STRING" id="371042.NG99_03500"/>
<dbReference type="Gene3D" id="3.40.1260.10">
    <property type="entry name" value="DsrEFH-like"/>
    <property type="match status" value="1"/>
</dbReference>
<dbReference type="eggNOG" id="COG2044">
    <property type="taxonomic scope" value="Bacteria"/>
</dbReference>
<dbReference type="RefSeq" id="WP_034888471.1">
    <property type="nucleotide sequence ID" value="NZ_JRUQ01000016.1"/>
</dbReference>
<gene>
    <name evidence="1" type="ORF">NG99_03500</name>
</gene>
<accession>A0A0A3ZCN7</accession>
<dbReference type="AlphaFoldDB" id="A0A0A3ZCN7"/>
<evidence type="ECO:0000313" key="2">
    <source>
        <dbReference type="Proteomes" id="UP000030351"/>
    </source>
</evidence>
<dbReference type="NCBIfam" id="TIGR04044">
    <property type="entry name" value="MSMEG_0572_fam"/>
    <property type="match status" value="1"/>
</dbReference>
<comment type="caution">
    <text evidence="1">The sequence shown here is derived from an EMBL/GenBank/DDBJ whole genome shotgun (WGS) entry which is preliminary data.</text>
</comment>
<protein>
    <recommendedName>
        <fullName evidence="3">MSMEG_0572 family nitrogen starvation response protein</fullName>
    </recommendedName>
</protein>
<organism evidence="1 2">
    <name type="scientific">Erwinia typographi</name>
    <dbReference type="NCBI Taxonomy" id="371042"/>
    <lineage>
        <taxon>Bacteria</taxon>
        <taxon>Pseudomonadati</taxon>
        <taxon>Pseudomonadota</taxon>
        <taxon>Gammaproteobacteria</taxon>
        <taxon>Enterobacterales</taxon>
        <taxon>Erwiniaceae</taxon>
        <taxon>Erwinia</taxon>
    </lineage>
</organism>
<reference evidence="1 2" key="1">
    <citation type="submission" date="2014-10" db="EMBL/GenBank/DDBJ databases">
        <title>Genome sequence of Erwinia typographi M043b.</title>
        <authorList>
            <person name="Chan K.-G."/>
            <person name="Tan W.-S."/>
        </authorList>
    </citation>
    <scope>NUCLEOTIDE SEQUENCE [LARGE SCALE GENOMIC DNA]</scope>
    <source>
        <strain evidence="1 2">M043b</strain>
    </source>
</reference>
<dbReference type="InterPro" id="IPR027396">
    <property type="entry name" value="DsrEFH-like"/>
</dbReference>
<evidence type="ECO:0008006" key="3">
    <source>
        <dbReference type="Google" id="ProtNLM"/>
    </source>
</evidence>
<dbReference type="EMBL" id="JRUQ01000016">
    <property type="protein sequence ID" value="KGT95411.1"/>
    <property type="molecule type" value="Genomic_DNA"/>
</dbReference>
<dbReference type="OrthoDB" id="553085at2"/>